<keyword evidence="12 19" id="KW-0675">Receptor</keyword>
<keyword evidence="20" id="KW-1185">Reference proteome</keyword>
<evidence type="ECO:0000256" key="15">
    <source>
        <dbReference type="PROSITE-ProRule" id="PRU10144"/>
    </source>
</evidence>
<keyword evidence="5" id="KW-0410">Iron transport</keyword>
<dbReference type="InterPro" id="IPR000531">
    <property type="entry name" value="Beta-barrel_TonB"/>
</dbReference>
<evidence type="ECO:0000256" key="3">
    <source>
        <dbReference type="ARBA" id="ARBA00022448"/>
    </source>
</evidence>
<dbReference type="Pfam" id="PF00593">
    <property type="entry name" value="TonB_dep_Rec_b-barrel"/>
    <property type="match status" value="1"/>
</dbReference>
<dbReference type="Pfam" id="PF07715">
    <property type="entry name" value="Plug"/>
    <property type="match status" value="1"/>
</dbReference>
<sequence>MSPLPPLALVSSKRLLTLAIVCAFAQAGTAVAQSPSVQTINLPAQPLAQSLNALARLSHLELAAPQSLAAGKTAPAISGQLSVEQALKHLLAGSDLVARVDGSLIIVQRAAPPPSATPAVHEARGATAPVNALPAVLVTGSKVRRLEASPSKFDQSLREMPQSVSIISQERIEQQALKTLDDLMLQATGITREQLWLNNNYYSRGLQVKDIRYDDGATSVISDRDNNADAAQFEQVSILRGADGLFGAGDAGGVINLRSKRPQDKLDIKATLSLASWNNYRTELDVTGPLNDDRRLKGRAVAVLQDQDHFFKPSHSRRTMLYGALQLDPSPDTSVVLGSSLQRDRQTAFNASLMRYVDGADAQFPRSTTMGAPWGWLERQNITVYASLVQQLAPGWKLNANARHMSGDDKINGAEMEGSINYTTRQSEWWRYADKTEGSTTLLDVNVQGSFDALGQSHDLIVGLDRNSTIKHYKRNWVVYGSGNAFDRTPPPAWDYPPKGWDSSTRNAGTASAVYGSLRLRPVERLALTLGGRKVFDESQSILNQLNNSRNDFSQKNNFVPYVGAVYELSSEWSAYMSRSEIYQSQLNYFASVNGPSLEPATGKNTEIGIKGELLKGRLNASLAFFDIEKEKEAVYQSWNPTGNNAWCCYVATGSKQSRGVDLELNGRLGPSWDLSLGYTFNNNKNRRADDGRFNTLTPKHLLKVWSNHELSEWWRGFSLGWGLTAQSKSYQAGSVQAYNPATGEFDGAWQNFAFTQKAYAIWSLRAAYELSQQWKLALNMNNVLDHSYYSTIGSSAYGNFYGEPRSLMLTLRGHF</sequence>
<dbReference type="InterPro" id="IPR011662">
    <property type="entry name" value="Secretin/TonB_short_N"/>
</dbReference>
<keyword evidence="11 14" id="KW-0472">Membrane</keyword>
<dbReference type="GO" id="GO:0038023">
    <property type="term" value="F:signaling receptor activity"/>
    <property type="evidence" value="ECO:0007669"/>
    <property type="project" value="InterPro"/>
</dbReference>
<dbReference type="NCBIfam" id="TIGR01783">
    <property type="entry name" value="TonB-siderophor"/>
    <property type="match status" value="1"/>
</dbReference>
<evidence type="ECO:0000256" key="9">
    <source>
        <dbReference type="ARBA" id="ARBA00023065"/>
    </source>
</evidence>
<dbReference type="Gene3D" id="2.40.170.20">
    <property type="entry name" value="TonB-dependent receptor, beta-barrel domain"/>
    <property type="match status" value="1"/>
</dbReference>
<keyword evidence="7 17" id="KW-0732">Signal</keyword>
<comment type="similarity">
    <text evidence="2 14 16">Belongs to the TonB-dependent receptor family.</text>
</comment>
<dbReference type="AlphaFoldDB" id="A0A840L6D0"/>
<accession>A0A840L6D0</accession>
<dbReference type="CDD" id="cd01347">
    <property type="entry name" value="ligand_gated_channel"/>
    <property type="match status" value="1"/>
</dbReference>
<evidence type="ECO:0000313" key="19">
    <source>
        <dbReference type="EMBL" id="MBB4843586.1"/>
    </source>
</evidence>
<evidence type="ECO:0000256" key="12">
    <source>
        <dbReference type="ARBA" id="ARBA00023170"/>
    </source>
</evidence>
<comment type="caution">
    <text evidence="19">The sequence shown here is derived from an EMBL/GenBank/DDBJ whole genome shotgun (WGS) entry which is preliminary data.</text>
</comment>
<dbReference type="RefSeq" id="WP_184299013.1">
    <property type="nucleotide sequence ID" value="NZ_JACHLP010000004.1"/>
</dbReference>
<evidence type="ECO:0000256" key="10">
    <source>
        <dbReference type="ARBA" id="ARBA00023077"/>
    </source>
</evidence>
<evidence type="ECO:0000256" key="1">
    <source>
        <dbReference type="ARBA" id="ARBA00004571"/>
    </source>
</evidence>
<dbReference type="PANTHER" id="PTHR32552">
    <property type="entry name" value="FERRICHROME IRON RECEPTOR-RELATED"/>
    <property type="match status" value="1"/>
</dbReference>
<dbReference type="Gene3D" id="3.55.50.30">
    <property type="match status" value="1"/>
</dbReference>
<evidence type="ECO:0000256" key="4">
    <source>
        <dbReference type="ARBA" id="ARBA00022452"/>
    </source>
</evidence>
<dbReference type="PANTHER" id="PTHR32552:SF74">
    <property type="entry name" value="HYDROXAMATE SIDEROPHORE RECEPTOR FHUE"/>
    <property type="match status" value="1"/>
</dbReference>
<evidence type="ECO:0000256" key="14">
    <source>
        <dbReference type="PROSITE-ProRule" id="PRU01360"/>
    </source>
</evidence>
<keyword evidence="6 14" id="KW-0812">Transmembrane</keyword>
<dbReference type="InterPro" id="IPR039426">
    <property type="entry name" value="TonB-dep_rcpt-like"/>
</dbReference>
<dbReference type="InterPro" id="IPR012910">
    <property type="entry name" value="Plug_dom"/>
</dbReference>
<feature type="domain" description="Secretin/TonB short N-terminal" evidence="18">
    <location>
        <begin position="60"/>
        <end position="109"/>
    </location>
</feature>
<keyword evidence="9" id="KW-0406">Ion transport</keyword>
<proteinExistence type="inferred from homology"/>
<keyword evidence="3 14" id="KW-0813">Transport</keyword>
<comment type="subcellular location">
    <subcellularLocation>
        <location evidence="1 14">Cell outer membrane</location>
        <topology evidence="1 14">Multi-pass membrane protein</topology>
    </subcellularLocation>
</comment>
<protein>
    <submittedName>
        <fullName evidence="19">Outer membrane receptor for ferric coprogen and ferric-rhodotorulic acid</fullName>
    </submittedName>
</protein>
<dbReference type="EMBL" id="JACHLP010000004">
    <property type="protein sequence ID" value="MBB4843586.1"/>
    <property type="molecule type" value="Genomic_DNA"/>
</dbReference>
<gene>
    <name evidence="19" type="ORF">HNP55_002109</name>
</gene>
<evidence type="ECO:0000256" key="6">
    <source>
        <dbReference type="ARBA" id="ARBA00022692"/>
    </source>
</evidence>
<evidence type="ECO:0000256" key="7">
    <source>
        <dbReference type="ARBA" id="ARBA00022729"/>
    </source>
</evidence>
<dbReference type="PROSITE" id="PS52016">
    <property type="entry name" value="TONB_DEPENDENT_REC_3"/>
    <property type="match status" value="1"/>
</dbReference>
<feature type="signal peptide" evidence="17">
    <location>
        <begin position="1"/>
        <end position="32"/>
    </location>
</feature>
<evidence type="ECO:0000256" key="16">
    <source>
        <dbReference type="RuleBase" id="RU003357"/>
    </source>
</evidence>
<dbReference type="InterPro" id="IPR010105">
    <property type="entry name" value="TonB_sidphr_rcpt"/>
</dbReference>
<feature type="short sequence motif" description="TonB C-terminal box" evidence="15">
    <location>
        <begin position="799"/>
        <end position="816"/>
    </location>
</feature>
<evidence type="ECO:0000313" key="20">
    <source>
        <dbReference type="Proteomes" id="UP000562027"/>
    </source>
</evidence>
<evidence type="ECO:0000259" key="18">
    <source>
        <dbReference type="SMART" id="SM00965"/>
    </source>
</evidence>
<dbReference type="Proteomes" id="UP000562027">
    <property type="component" value="Unassembled WGS sequence"/>
</dbReference>
<keyword evidence="8" id="KW-0408">Iron</keyword>
<dbReference type="Gene3D" id="2.170.130.10">
    <property type="entry name" value="TonB-dependent receptor, plug domain"/>
    <property type="match status" value="1"/>
</dbReference>
<dbReference type="GO" id="GO:0015891">
    <property type="term" value="P:siderophore transport"/>
    <property type="evidence" value="ECO:0007669"/>
    <property type="project" value="InterPro"/>
</dbReference>
<keyword evidence="13 14" id="KW-0998">Cell outer membrane</keyword>
<keyword evidence="10 16" id="KW-0798">TonB box</keyword>
<evidence type="ECO:0000256" key="13">
    <source>
        <dbReference type="ARBA" id="ARBA00023237"/>
    </source>
</evidence>
<organism evidence="19 20">
    <name type="scientific">Roseateles oligotrophus</name>
    <dbReference type="NCBI Taxonomy" id="1769250"/>
    <lineage>
        <taxon>Bacteria</taxon>
        <taxon>Pseudomonadati</taxon>
        <taxon>Pseudomonadota</taxon>
        <taxon>Betaproteobacteria</taxon>
        <taxon>Burkholderiales</taxon>
        <taxon>Sphaerotilaceae</taxon>
        <taxon>Roseateles</taxon>
    </lineage>
</organism>
<dbReference type="InterPro" id="IPR037066">
    <property type="entry name" value="Plug_dom_sf"/>
</dbReference>
<dbReference type="GO" id="GO:0009279">
    <property type="term" value="C:cell outer membrane"/>
    <property type="evidence" value="ECO:0007669"/>
    <property type="project" value="UniProtKB-SubCell"/>
</dbReference>
<dbReference type="GO" id="GO:0015344">
    <property type="term" value="F:siderophore uptake transmembrane transporter activity"/>
    <property type="evidence" value="ECO:0007669"/>
    <property type="project" value="TreeGrafter"/>
</dbReference>
<evidence type="ECO:0000256" key="5">
    <source>
        <dbReference type="ARBA" id="ARBA00022496"/>
    </source>
</evidence>
<evidence type="ECO:0000256" key="17">
    <source>
        <dbReference type="SAM" id="SignalP"/>
    </source>
</evidence>
<evidence type="ECO:0000256" key="8">
    <source>
        <dbReference type="ARBA" id="ARBA00023004"/>
    </source>
</evidence>
<name>A0A840L6D0_9BURK</name>
<dbReference type="Pfam" id="PF07660">
    <property type="entry name" value="STN"/>
    <property type="match status" value="1"/>
</dbReference>
<keyword evidence="4 14" id="KW-1134">Transmembrane beta strand</keyword>
<feature type="chain" id="PRO_5032546612" evidence="17">
    <location>
        <begin position="33"/>
        <end position="816"/>
    </location>
</feature>
<evidence type="ECO:0000256" key="11">
    <source>
        <dbReference type="ARBA" id="ARBA00023136"/>
    </source>
</evidence>
<evidence type="ECO:0000256" key="2">
    <source>
        <dbReference type="ARBA" id="ARBA00009810"/>
    </source>
</evidence>
<dbReference type="InterPro" id="IPR036942">
    <property type="entry name" value="Beta-barrel_TonB_sf"/>
</dbReference>
<dbReference type="InterPro" id="IPR010917">
    <property type="entry name" value="TonB_rcpt_CS"/>
</dbReference>
<reference evidence="19 20" key="1">
    <citation type="submission" date="2020-08" db="EMBL/GenBank/DDBJ databases">
        <title>Functional genomics of gut bacteria from endangered species of beetles.</title>
        <authorList>
            <person name="Carlos-Shanley C."/>
        </authorList>
    </citation>
    <scope>NUCLEOTIDE SEQUENCE [LARGE SCALE GENOMIC DNA]</scope>
    <source>
        <strain evidence="19 20">S00239</strain>
    </source>
</reference>
<dbReference type="SMART" id="SM00965">
    <property type="entry name" value="STN"/>
    <property type="match status" value="1"/>
</dbReference>
<dbReference type="PROSITE" id="PS01156">
    <property type="entry name" value="TONB_DEPENDENT_REC_2"/>
    <property type="match status" value="1"/>
</dbReference>
<dbReference type="SUPFAM" id="SSF56935">
    <property type="entry name" value="Porins"/>
    <property type="match status" value="1"/>
</dbReference>